<dbReference type="PANTHER" id="PTHR10815">
    <property type="entry name" value="METHYLATED-DNA--PROTEIN-CYSTEINE METHYLTRANSFERASE"/>
    <property type="match status" value="1"/>
</dbReference>
<dbReference type="EnsemblBacteria" id="ACO80208">
    <property type="protein sequence ID" value="ACO80208"/>
    <property type="gene ID" value="Avin_40730"/>
</dbReference>
<feature type="active site" description="Nucleophile; methyl group acceptor" evidence="9">
    <location>
        <position position="124"/>
    </location>
</feature>
<reference evidence="11 12" key="1">
    <citation type="journal article" date="2009" name="J. Bacteriol.">
        <title>Genome sequence of Azotobacter vinelandii, an obligate aerobe specialized to support diverse anaerobic metabolic processes.</title>
        <authorList>
            <person name="Setubal J.C."/>
            <person name="dos Santos P."/>
            <person name="Goldman B.S."/>
            <person name="Ertesvag H."/>
            <person name="Espin G."/>
            <person name="Rubio L.M."/>
            <person name="Valla S."/>
            <person name="Almeida N.F."/>
            <person name="Balasubramanian D."/>
            <person name="Cromes L."/>
            <person name="Curatti L."/>
            <person name="Du Z."/>
            <person name="Godsy E."/>
            <person name="Goodner B."/>
            <person name="Hellner-Burris K."/>
            <person name="Hernandez J.A."/>
            <person name="Houmiel K."/>
            <person name="Imperial J."/>
            <person name="Kennedy C."/>
            <person name="Larson T.J."/>
            <person name="Latreille P."/>
            <person name="Ligon L.S."/>
            <person name="Lu J."/>
            <person name="Maerk M."/>
            <person name="Miller N.M."/>
            <person name="Norton S."/>
            <person name="O'Carroll I.P."/>
            <person name="Paulsen I."/>
            <person name="Raulfs E.C."/>
            <person name="Roemer R."/>
            <person name="Rosser J."/>
            <person name="Segura D."/>
            <person name="Slater S."/>
            <person name="Stricklin S.L."/>
            <person name="Studholme D.J."/>
            <person name="Sun J."/>
            <person name="Viana C.J."/>
            <person name="Wallin E."/>
            <person name="Wang B."/>
            <person name="Wheeler C."/>
            <person name="Zhu H."/>
            <person name="Dean D.R."/>
            <person name="Dixon R."/>
            <person name="Wood D."/>
        </authorList>
    </citation>
    <scope>NUCLEOTIDE SEQUENCE [LARGE SCALE GENOMIC DNA]</scope>
    <source>
        <strain evidence="12">DJ / ATCC BAA-1303</strain>
    </source>
</reference>
<evidence type="ECO:0000256" key="8">
    <source>
        <dbReference type="ARBA" id="ARBA00049348"/>
    </source>
</evidence>
<dbReference type="PANTHER" id="PTHR10815:SF5">
    <property type="entry name" value="METHYLATED-DNA--PROTEIN-CYSTEINE METHYLTRANSFERASE"/>
    <property type="match status" value="1"/>
</dbReference>
<dbReference type="GO" id="GO:0006307">
    <property type="term" value="P:DNA alkylation repair"/>
    <property type="evidence" value="ECO:0007669"/>
    <property type="project" value="UniProtKB-UniRule"/>
</dbReference>
<sequence>MLLVTDEQGRLRALDWHDHEDRMCLLMRRQYPGVRVGLRKAMCESCAAQAMRAYFDGDIAVIDKLTVATGGTDFQRQVWAALRDIPGGETLSYRDLATRIGRPSAVRAVGLANGANPVGIVVPCHRVIGSDRTLTGYGGGLERKQWLLDHERKWRDAGSV</sequence>
<organism evidence="11 12">
    <name type="scientific">Azotobacter vinelandii (strain DJ / ATCC BAA-1303)</name>
    <dbReference type="NCBI Taxonomy" id="322710"/>
    <lineage>
        <taxon>Bacteria</taxon>
        <taxon>Pseudomonadati</taxon>
        <taxon>Pseudomonadota</taxon>
        <taxon>Gammaproteobacteria</taxon>
        <taxon>Pseudomonadales</taxon>
        <taxon>Pseudomonadaceae</taxon>
        <taxon>Azotobacter</taxon>
    </lineage>
</organism>
<proteinExistence type="inferred from homology"/>
<dbReference type="PROSITE" id="PS00374">
    <property type="entry name" value="MGMT"/>
    <property type="match status" value="1"/>
</dbReference>
<dbReference type="InterPro" id="IPR001497">
    <property type="entry name" value="MethylDNA_cys_MeTrfase_AS"/>
</dbReference>
<keyword evidence="6 9" id="KW-0227">DNA damage</keyword>
<evidence type="ECO:0000259" key="10">
    <source>
        <dbReference type="Pfam" id="PF01035"/>
    </source>
</evidence>
<name>C1DEA0_AZOVD</name>
<dbReference type="Pfam" id="PF01035">
    <property type="entry name" value="DNA_binding_1"/>
    <property type="match status" value="1"/>
</dbReference>
<evidence type="ECO:0000313" key="12">
    <source>
        <dbReference type="Proteomes" id="UP000002424"/>
    </source>
</evidence>
<dbReference type="eggNOG" id="COG0350">
    <property type="taxonomic scope" value="Bacteria"/>
</dbReference>
<dbReference type="HAMAP" id="MF_00772">
    <property type="entry name" value="OGT"/>
    <property type="match status" value="1"/>
</dbReference>
<comment type="catalytic activity">
    <reaction evidence="1 9">
        <text>a 4-O-methyl-thymidine in DNA + L-cysteinyl-[protein] = a thymidine in DNA + S-methyl-L-cysteinyl-[protein]</text>
        <dbReference type="Rhea" id="RHEA:53428"/>
        <dbReference type="Rhea" id="RHEA-COMP:10131"/>
        <dbReference type="Rhea" id="RHEA-COMP:10132"/>
        <dbReference type="Rhea" id="RHEA-COMP:13555"/>
        <dbReference type="Rhea" id="RHEA-COMP:13556"/>
        <dbReference type="ChEBI" id="CHEBI:29950"/>
        <dbReference type="ChEBI" id="CHEBI:82612"/>
        <dbReference type="ChEBI" id="CHEBI:137386"/>
        <dbReference type="ChEBI" id="CHEBI:137387"/>
        <dbReference type="EC" id="2.1.1.63"/>
    </reaction>
</comment>
<evidence type="ECO:0000256" key="9">
    <source>
        <dbReference type="HAMAP-Rule" id="MF_00772"/>
    </source>
</evidence>
<dbReference type="InterPro" id="IPR036388">
    <property type="entry name" value="WH-like_DNA-bd_sf"/>
</dbReference>
<protein>
    <recommendedName>
        <fullName evidence="9">Methylated-DNA--protein-cysteine methyltransferase</fullName>
        <ecNumber evidence="9">2.1.1.63</ecNumber>
    </recommendedName>
    <alternativeName>
        <fullName evidence="9">6-O-methylguanine-DNA methyltransferase</fullName>
        <shortName evidence="9">MGMT</shortName>
    </alternativeName>
    <alternativeName>
        <fullName evidence="9">O-6-methylguanine-DNA-alkyltransferase</fullName>
    </alternativeName>
</protein>
<comment type="subcellular location">
    <subcellularLocation>
        <location evidence="9">Cytoplasm</location>
    </subcellularLocation>
</comment>
<evidence type="ECO:0000256" key="3">
    <source>
        <dbReference type="ARBA" id="ARBA00022490"/>
    </source>
</evidence>
<evidence type="ECO:0000313" key="11">
    <source>
        <dbReference type="EMBL" id="ACO80208.1"/>
    </source>
</evidence>
<dbReference type="GO" id="GO:0003908">
    <property type="term" value="F:methylated-DNA-[protein]-cysteine S-methyltransferase activity"/>
    <property type="evidence" value="ECO:0007669"/>
    <property type="project" value="UniProtKB-UniRule"/>
</dbReference>
<dbReference type="EMBL" id="CP001157">
    <property type="protein sequence ID" value="ACO80208.1"/>
    <property type="molecule type" value="Genomic_DNA"/>
</dbReference>
<dbReference type="GO" id="GO:0005737">
    <property type="term" value="C:cytoplasm"/>
    <property type="evidence" value="ECO:0007669"/>
    <property type="project" value="UniProtKB-SubCell"/>
</dbReference>
<gene>
    <name evidence="11" type="ordered locus">Avin_40730</name>
</gene>
<feature type="domain" description="Methylated-DNA-[protein]-cysteine S-methyltransferase DNA binding" evidence="10">
    <location>
        <begin position="73"/>
        <end position="152"/>
    </location>
</feature>
<keyword evidence="7 9" id="KW-0234">DNA repair</keyword>
<evidence type="ECO:0000256" key="7">
    <source>
        <dbReference type="ARBA" id="ARBA00023204"/>
    </source>
</evidence>
<dbReference type="STRING" id="322710.Avin_40730"/>
<comment type="similarity">
    <text evidence="2 9">Belongs to the MGMT family.</text>
</comment>
<dbReference type="FunFam" id="1.10.10.10:FF:000214">
    <property type="entry name" value="Methylated-DNA--protein-cysteine methyltransferase"/>
    <property type="match status" value="1"/>
</dbReference>
<dbReference type="InterPro" id="IPR023546">
    <property type="entry name" value="MGMT"/>
</dbReference>
<dbReference type="EC" id="2.1.1.63" evidence="9"/>
<dbReference type="GO" id="GO:0032259">
    <property type="term" value="P:methylation"/>
    <property type="evidence" value="ECO:0007669"/>
    <property type="project" value="UniProtKB-KW"/>
</dbReference>
<keyword evidence="3 9" id="KW-0963">Cytoplasm</keyword>
<keyword evidence="4 9" id="KW-0489">Methyltransferase</keyword>
<accession>C1DEA0</accession>
<evidence type="ECO:0000256" key="5">
    <source>
        <dbReference type="ARBA" id="ARBA00022679"/>
    </source>
</evidence>
<comment type="catalytic activity">
    <reaction evidence="8 9">
        <text>a 6-O-methyl-2'-deoxyguanosine in DNA + L-cysteinyl-[protein] = S-methyl-L-cysteinyl-[protein] + a 2'-deoxyguanosine in DNA</text>
        <dbReference type="Rhea" id="RHEA:24000"/>
        <dbReference type="Rhea" id="RHEA-COMP:10131"/>
        <dbReference type="Rhea" id="RHEA-COMP:10132"/>
        <dbReference type="Rhea" id="RHEA-COMP:11367"/>
        <dbReference type="Rhea" id="RHEA-COMP:11368"/>
        <dbReference type="ChEBI" id="CHEBI:29950"/>
        <dbReference type="ChEBI" id="CHEBI:82612"/>
        <dbReference type="ChEBI" id="CHEBI:85445"/>
        <dbReference type="ChEBI" id="CHEBI:85448"/>
        <dbReference type="EC" id="2.1.1.63"/>
    </reaction>
</comment>
<dbReference type="AlphaFoldDB" id="C1DEA0"/>
<dbReference type="CDD" id="cd06445">
    <property type="entry name" value="ATase"/>
    <property type="match status" value="1"/>
</dbReference>
<dbReference type="InterPro" id="IPR014048">
    <property type="entry name" value="MethylDNA_cys_MeTrfase_DNA-bd"/>
</dbReference>
<evidence type="ECO:0000256" key="6">
    <source>
        <dbReference type="ARBA" id="ARBA00022763"/>
    </source>
</evidence>
<evidence type="ECO:0000256" key="1">
    <source>
        <dbReference type="ARBA" id="ARBA00001286"/>
    </source>
</evidence>
<dbReference type="NCBIfam" id="TIGR00589">
    <property type="entry name" value="ogt"/>
    <property type="match status" value="1"/>
</dbReference>
<dbReference type="Gene3D" id="1.10.10.10">
    <property type="entry name" value="Winged helix-like DNA-binding domain superfamily/Winged helix DNA-binding domain"/>
    <property type="match status" value="1"/>
</dbReference>
<evidence type="ECO:0000256" key="4">
    <source>
        <dbReference type="ARBA" id="ARBA00022603"/>
    </source>
</evidence>
<dbReference type="KEGG" id="avn:Avin_40730"/>
<dbReference type="HOGENOM" id="CLU_000445_52_2_6"/>
<comment type="miscellaneous">
    <text evidence="9">This enzyme catalyzes only one turnover and therefore is not strictly catalytic. According to one definition, an enzyme is a biocatalyst that acts repeatedly and over many reaction cycles.</text>
</comment>
<dbReference type="InterPro" id="IPR036217">
    <property type="entry name" value="MethylDNA_cys_MeTrfase_DNAb"/>
</dbReference>
<keyword evidence="12" id="KW-1185">Reference proteome</keyword>
<evidence type="ECO:0000256" key="2">
    <source>
        <dbReference type="ARBA" id="ARBA00008711"/>
    </source>
</evidence>
<dbReference type="SUPFAM" id="SSF46767">
    <property type="entry name" value="Methylated DNA-protein cysteine methyltransferase, C-terminal domain"/>
    <property type="match status" value="1"/>
</dbReference>
<keyword evidence="5 9" id="KW-0808">Transferase</keyword>
<comment type="function">
    <text evidence="9">Involved in the cellular defense against the biological effects of O6-methylguanine (O6-MeG) and O4-methylthymine (O4-MeT) in DNA. Repairs the methylated nucleobase in DNA by stoichiometrically transferring the methyl group to a cysteine residue in the enzyme. This is a suicide reaction: the enzyme is irreversibly inactivated.</text>
</comment>
<dbReference type="Proteomes" id="UP000002424">
    <property type="component" value="Chromosome"/>
</dbReference>